<comment type="caution">
    <text evidence="2">The sequence shown here is derived from an EMBL/GenBank/DDBJ whole genome shotgun (WGS) entry which is preliminary data.</text>
</comment>
<sequence length="177" mass="20596">MKLKILLIIYFIFTLLLAGYFILPNNSFPTPPVDAVRSTEPADSETPLRRAYFTNYTREQIIDHYRAQFAGPITLRLNYPPEEAGTIIRDQTRSYYLEELAQPLRESLYVNGFVPTKAKDDIWYKGQHFAQKITIKHVSSSVFVRIILLFGIYIVGSLIILEWYLLMDEIVKTVKKE</sequence>
<protein>
    <submittedName>
        <fullName evidence="2">Uncharacterized protein</fullName>
    </submittedName>
</protein>
<evidence type="ECO:0000313" key="2">
    <source>
        <dbReference type="EMBL" id="OGM79313.1"/>
    </source>
</evidence>
<dbReference type="STRING" id="1802538.A2382_00840"/>
<feature type="transmembrane region" description="Helical" evidence="1">
    <location>
        <begin position="142"/>
        <end position="166"/>
    </location>
</feature>
<keyword evidence="1" id="KW-1133">Transmembrane helix</keyword>
<feature type="transmembrane region" description="Helical" evidence="1">
    <location>
        <begin position="5"/>
        <end position="23"/>
    </location>
</feature>
<name>A0A1F8CSI8_9BACT</name>
<evidence type="ECO:0000313" key="3">
    <source>
        <dbReference type="Proteomes" id="UP000178999"/>
    </source>
</evidence>
<dbReference type="EMBL" id="MGHY01000018">
    <property type="protein sequence ID" value="OGM79313.1"/>
    <property type="molecule type" value="Genomic_DNA"/>
</dbReference>
<reference evidence="2 3" key="1">
    <citation type="journal article" date="2016" name="Nat. Commun.">
        <title>Thousands of microbial genomes shed light on interconnected biogeochemical processes in an aquifer system.</title>
        <authorList>
            <person name="Anantharaman K."/>
            <person name="Brown C.T."/>
            <person name="Hug L.A."/>
            <person name="Sharon I."/>
            <person name="Castelle C.J."/>
            <person name="Probst A.J."/>
            <person name="Thomas B.C."/>
            <person name="Singh A."/>
            <person name="Wilkins M.J."/>
            <person name="Karaoz U."/>
            <person name="Brodie E.L."/>
            <person name="Williams K.H."/>
            <person name="Hubbard S.S."/>
            <person name="Banfield J.F."/>
        </authorList>
    </citation>
    <scope>NUCLEOTIDE SEQUENCE [LARGE SCALE GENOMIC DNA]</scope>
</reference>
<accession>A0A1F8CSI8</accession>
<proteinExistence type="predicted"/>
<dbReference type="AlphaFoldDB" id="A0A1F8CSI8"/>
<evidence type="ECO:0000256" key="1">
    <source>
        <dbReference type="SAM" id="Phobius"/>
    </source>
</evidence>
<gene>
    <name evidence="2" type="ORF">A2382_00840</name>
</gene>
<organism evidence="2 3">
    <name type="scientific">Candidatus Woesebacteria bacterium RIFOXYB1_FULL_38_16</name>
    <dbReference type="NCBI Taxonomy" id="1802538"/>
    <lineage>
        <taxon>Bacteria</taxon>
        <taxon>Candidatus Woeseibacteriota</taxon>
    </lineage>
</organism>
<dbReference type="Proteomes" id="UP000178999">
    <property type="component" value="Unassembled WGS sequence"/>
</dbReference>
<keyword evidence="1" id="KW-0812">Transmembrane</keyword>
<keyword evidence="1" id="KW-0472">Membrane</keyword>